<organism evidence="4 5">
    <name type="scientific">Didymodactylos carnosus</name>
    <dbReference type="NCBI Taxonomy" id="1234261"/>
    <lineage>
        <taxon>Eukaryota</taxon>
        <taxon>Metazoa</taxon>
        <taxon>Spiralia</taxon>
        <taxon>Gnathifera</taxon>
        <taxon>Rotifera</taxon>
        <taxon>Eurotatoria</taxon>
        <taxon>Bdelloidea</taxon>
        <taxon>Philodinida</taxon>
        <taxon>Philodinidae</taxon>
        <taxon>Didymodactylos</taxon>
    </lineage>
</organism>
<dbReference type="EMBL" id="CAJOBA010046492">
    <property type="protein sequence ID" value="CAF4190209.1"/>
    <property type="molecule type" value="Genomic_DNA"/>
</dbReference>
<comment type="caution">
    <text evidence="4">The sequence shown here is derived from an EMBL/GenBank/DDBJ whole genome shotgun (WGS) entry which is preliminary data.</text>
</comment>
<accession>A0A8S2RWS5</accession>
<dbReference type="GO" id="GO:0007165">
    <property type="term" value="P:signal transduction"/>
    <property type="evidence" value="ECO:0007669"/>
    <property type="project" value="InterPro"/>
</dbReference>
<dbReference type="Pfam" id="PF13676">
    <property type="entry name" value="TIR_2"/>
    <property type="match status" value="1"/>
</dbReference>
<gene>
    <name evidence="3" type="ORF">OVA965_LOCUS32140</name>
    <name evidence="4" type="ORF">TMI583_LOCUS32998</name>
</gene>
<dbReference type="Proteomes" id="UP000677228">
    <property type="component" value="Unassembled WGS sequence"/>
</dbReference>
<proteinExistence type="predicted"/>
<dbReference type="Gene3D" id="3.40.50.10140">
    <property type="entry name" value="Toll/interleukin-1 receptor homology (TIR) domain"/>
    <property type="match status" value="1"/>
</dbReference>
<evidence type="ECO:0000256" key="1">
    <source>
        <dbReference type="SAM" id="MobiDB-lite"/>
    </source>
</evidence>
<name>A0A8S2RWS5_9BILA</name>
<sequence>MQEMADAIENSEFVFICMSDTYKQSAYCQSEAHYAYERRCRLIPLKVIENYRPDGWLGFILSGIVYVDFSKRDFDTAYRKLKTEINRHRNQQSKKQDSHHHISYSSPTLDRSENISLNVSQKLKTYETILIQQWSVTNVVDFLIEMKLDAMIPLCEDMNGEQLYKMYKMCNANSDTMYQSLKAELNELQNKTLPLRVYIRFLDTLKTYVPEANGAKSMTCTLT</sequence>
<dbReference type="PANTHER" id="PTHR46270:SF2">
    <property type="entry name" value="TIR DOMAIN-CONTAINING PROTEIN"/>
    <property type="match status" value="1"/>
</dbReference>
<dbReference type="InterPro" id="IPR035897">
    <property type="entry name" value="Toll_tir_struct_dom_sf"/>
</dbReference>
<dbReference type="AlphaFoldDB" id="A0A8S2RWS5"/>
<evidence type="ECO:0000313" key="3">
    <source>
        <dbReference type="EMBL" id="CAF1381698.1"/>
    </source>
</evidence>
<dbReference type="InterPro" id="IPR000157">
    <property type="entry name" value="TIR_dom"/>
</dbReference>
<evidence type="ECO:0000259" key="2">
    <source>
        <dbReference type="Pfam" id="PF13676"/>
    </source>
</evidence>
<reference evidence="4" key="1">
    <citation type="submission" date="2021-02" db="EMBL/GenBank/DDBJ databases">
        <authorList>
            <person name="Nowell W R."/>
        </authorList>
    </citation>
    <scope>NUCLEOTIDE SEQUENCE</scope>
</reference>
<protein>
    <recommendedName>
        <fullName evidence="2">TIR domain-containing protein</fullName>
    </recommendedName>
</protein>
<dbReference type="EMBL" id="CAJNOK010024797">
    <property type="protein sequence ID" value="CAF1381698.1"/>
    <property type="molecule type" value="Genomic_DNA"/>
</dbReference>
<dbReference type="SUPFAM" id="SSF52200">
    <property type="entry name" value="Toll/Interleukin receptor TIR domain"/>
    <property type="match status" value="1"/>
</dbReference>
<evidence type="ECO:0000313" key="5">
    <source>
        <dbReference type="Proteomes" id="UP000682733"/>
    </source>
</evidence>
<dbReference type="PANTHER" id="PTHR46270">
    <property type="entry name" value="ARMADILLO-TYPE FOLD-RELATED"/>
    <property type="match status" value="1"/>
</dbReference>
<evidence type="ECO:0000313" key="4">
    <source>
        <dbReference type="EMBL" id="CAF4190209.1"/>
    </source>
</evidence>
<feature type="region of interest" description="Disordered" evidence="1">
    <location>
        <begin position="87"/>
        <end position="109"/>
    </location>
</feature>
<feature type="domain" description="TIR" evidence="2">
    <location>
        <begin position="2"/>
        <end position="81"/>
    </location>
</feature>
<dbReference type="Proteomes" id="UP000682733">
    <property type="component" value="Unassembled WGS sequence"/>
</dbReference>